<evidence type="ECO:0000256" key="3">
    <source>
        <dbReference type="ARBA" id="ARBA00022884"/>
    </source>
</evidence>
<name>A0A9W7EXQ6_9STRA</name>
<dbReference type="Gene3D" id="3.30.460.10">
    <property type="entry name" value="Beta Polymerase, domain 2"/>
    <property type="match status" value="1"/>
</dbReference>
<dbReference type="PANTHER" id="PTHR13734:SF5">
    <property type="entry name" value="CCA TRNA NUCLEOTIDYLTRANSFERASE, MITOCHONDRIAL"/>
    <property type="match status" value="1"/>
</dbReference>
<organism evidence="6 7">
    <name type="scientific">Triparma strigata</name>
    <dbReference type="NCBI Taxonomy" id="1606541"/>
    <lineage>
        <taxon>Eukaryota</taxon>
        <taxon>Sar</taxon>
        <taxon>Stramenopiles</taxon>
        <taxon>Ochrophyta</taxon>
        <taxon>Bolidophyceae</taxon>
        <taxon>Parmales</taxon>
        <taxon>Triparmaceae</taxon>
        <taxon>Triparma</taxon>
    </lineage>
</organism>
<reference evidence="7" key="1">
    <citation type="journal article" date="2023" name="Commun. Biol.">
        <title>Genome analysis of Parmales, the sister group of diatoms, reveals the evolutionary specialization of diatoms from phago-mixotrophs to photoautotrophs.</title>
        <authorList>
            <person name="Ban H."/>
            <person name="Sato S."/>
            <person name="Yoshikawa S."/>
            <person name="Yamada K."/>
            <person name="Nakamura Y."/>
            <person name="Ichinomiya M."/>
            <person name="Sato N."/>
            <person name="Blanc-Mathieu R."/>
            <person name="Endo H."/>
            <person name="Kuwata A."/>
            <person name="Ogata H."/>
        </authorList>
    </citation>
    <scope>NUCLEOTIDE SEQUENCE [LARGE SCALE GENOMIC DNA]</scope>
    <source>
        <strain evidence="7">NIES 3701</strain>
    </source>
</reference>
<proteinExistence type="inferred from homology"/>
<dbReference type="SUPFAM" id="SSF81301">
    <property type="entry name" value="Nucleotidyltransferase"/>
    <property type="match status" value="1"/>
</dbReference>
<feature type="domain" description="Poly A polymerase head" evidence="5">
    <location>
        <begin position="96"/>
        <end position="250"/>
    </location>
</feature>
<evidence type="ECO:0000256" key="4">
    <source>
        <dbReference type="RuleBase" id="RU003953"/>
    </source>
</evidence>
<dbReference type="PANTHER" id="PTHR13734">
    <property type="entry name" value="TRNA-NUCLEOTIDYLTRANSFERASE"/>
    <property type="match status" value="1"/>
</dbReference>
<keyword evidence="3 4" id="KW-0694">RNA-binding</keyword>
<accession>A0A9W7EXQ6</accession>
<dbReference type="AlphaFoldDB" id="A0A9W7EXQ6"/>
<dbReference type="GO" id="GO:0052927">
    <property type="term" value="F:CC tRNA cytidylyltransferase activity"/>
    <property type="evidence" value="ECO:0007669"/>
    <property type="project" value="TreeGrafter"/>
</dbReference>
<evidence type="ECO:0000259" key="5">
    <source>
        <dbReference type="Pfam" id="PF01743"/>
    </source>
</evidence>
<dbReference type="InterPro" id="IPR043519">
    <property type="entry name" value="NT_sf"/>
</dbReference>
<dbReference type="GO" id="GO:0001680">
    <property type="term" value="P:tRNA 3'-terminal CCA addition"/>
    <property type="evidence" value="ECO:0007669"/>
    <property type="project" value="TreeGrafter"/>
</dbReference>
<dbReference type="GO" id="GO:0052929">
    <property type="term" value="F:ATP:3'-cytidine-cytidine-tRNA adenylyltransferase activity"/>
    <property type="evidence" value="ECO:0007669"/>
    <property type="project" value="TreeGrafter"/>
</dbReference>
<dbReference type="InterPro" id="IPR002646">
    <property type="entry name" value="PolA_pol_head_dom"/>
</dbReference>
<dbReference type="Gene3D" id="1.10.3090.10">
    <property type="entry name" value="cca-adding enzyme, domain 2"/>
    <property type="match status" value="1"/>
</dbReference>
<dbReference type="SUPFAM" id="SSF81891">
    <property type="entry name" value="Poly A polymerase C-terminal region-like"/>
    <property type="match status" value="1"/>
</dbReference>
<evidence type="ECO:0000313" key="6">
    <source>
        <dbReference type="EMBL" id="GMH96379.1"/>
    </source>
</evidence>
<dbReference type="GO" id="GO:0003723">
    <property type="term" value="F:RNA binding"/>
    <property type="evidence" value="ECO:0007669"/>
    <property type="project" value="UniProtKB-KW"/>
</dbReference>
<comment type="similarity">
    <text evidence="1 4">Belongs to the tRNA nucleotidyltransferase/poly(A) polymerase family.</text>
</comment>
<sequence>MISRAAETPIISPQFLYSSASSNSSQIIESLLKLERSATYPSVDFFAGKRTLTTLHSNPSQLFAATSFPKTLNLTSSELHLFTLLKSTPTPPSNTLRVAGGWVRDKILSTLPLPSPVTSRLSHCPSLTQTSPVDIDIALSSVLGVTFASNFKELAGSTSSRVGVVGLNPEKSKHLETATMTFGSFYLDFVNLRTDTYTGSRIPDVKFGSPREDAFRRDLTINSLFFNLESMEVEDYTGMGLRDLRDGIIRTPLSPVETLLDDPLRVLRAVRFASRLRFEICRELREAVGEEEVRKALREKVSRERFGRELDLIMSSDDPVGGVRLIVNLNLEESVFGRRIGRGESVLQKAWEVLENEEWQEEGRRRLWYASALVEGMETQDGKNVMKDMLKLPGKETEKVHIIQQTSKKFLELLEQGGDVIATALLMDGVKVEGFEGDRTDPIWKEAMEMRFRLAQILRYGGSSWRDGFVLATAERLAALDLHLTDESLETREDEENAEMQRFEALQAAIVELDLSNVAKLQPLLNGEEVKRILPGLPRGPGFRTVLDGQMKFMIMNPGVGREEVEGWMEEEFESFKYDV</sequence>
<dbReference type="Proteomes" id="UP001165085">
    <property type="component" value="Unassembled WGS sequence"/>
</dbReference>
<keyword evidence="2 4" id="KW-0808">Transferase</keyword>
<dbReference type="EMBL" id="BRXY01000466">
    <property type="protein sequence ID" value="GMH96379.1"/>
    <property type="molecule type" value="Genomic_DNA"/>
</dbReference>
<gene>
    <name evidence="6" type="ORF">TrST_g1440</name>
</gene>
<keyword evidence="7" id="KW-1185">Reference proteome</keyword>
<evidence type="ECO:0000313" key="7">
    <source>
        <dbReference type="Proteomes" id="UP001165085"/>
    </source>
</evidence>
<dbReference type="Pfam" id="PF01743">
    <property type="entry name" value="PolyA_pol"/>
    <property type="match status" value="1"/>
</dbReference>
<dbReference type="OrthoDB" id="445712at2759"/>
<dbReference type="CDD" id="cd05398">
    <property type="entry name" value="NT_ClassII-CCAase"/>
    <property type="match status" value="1"/>
</dbReference>
<evidence type="ECO:0000256" key="2">
    <source>
        <dbReference type="ARBA" id="ARBA00022679"/>
    </source>
</evidence>
<evidence type="ECO:0000256" key="1">
    <source>
        <dbReference type="ARBA" id="ARBA00007265"/>
    </source>
</evidence>
<protein>
    <recommendedName>
        <fullName evidence="5">Poly A polymerase head domain-containing protein</fullName>
    </recommendedName>
</protein>
<comment type="caution">
    <text evidence="6">The sequence shown here is derived from an EMBL/GenBank/DDBJ whole genome shotgun (WGS) entry which is preliminary data.</text>
</comment>